<keyword evidence="3" id="KW-1185">Reference proteome</keyword>
<organism evidence="2 3">
    <name type="scientific">Conidiobolus coronatus (strain ATCC 28846 / CBS 209.66 / NRRL 28638)</name>
    <name type="common">Delacroixia coronata</name>
    <dbReference type="NCBI Taxonomy" id="796925"/>
    <lineage>
        <taxon>Eukaryota</taxon>
        <taxon>Fungi</taxon>
        <taxon>Fungi incertae sedis</taxon>
        <taxon>Zoopagomycota</taxon>
        <taxon>Entomophthoromycotina</taxon>
        <taxon>Entomophthoromycetes</taxon>
        <taxon>Entomophthorales</taxon>
        <taxon>Ancylistaceae</taxon>
        <taxon>Conidiobolus</taxon>
    </lineage>
</organism>
<feature type="transmembrane region" description="Helical" evidence="1">
    <location>
        <begin position="31"/>
        <end position="53"/>
    </location>
</feature>
<keyword evidence="1" id="KW-0472">Membrane</keyword>
<protein>
    <submittedName>
        <fullName evidence="2">Uncharacterized protein</fullName>
    </submittedName>
</protein>
<dbReference type="AlphaFoldDB" id="A0A137PAB3"/>
<keyword evidence="1" id="KW-0812">Transmembrane</keyword>
<evidence type="ECO:0000256" key="1">
    <source>
        <dbReference type="SAM" id="Phobius"/>
    </source>
</evidence>
<feature type="transmembrane region" description="Helical" evidence="1">
    <location>
        <begin position="91"/>
        <end position="113"/>
    </location>
</feature>
<evidence type="ECO:0000313" key="3">
    <source>
        <dbReference type="Proteomes" id="UP000070444"/>
    </source>
</evidence>
<feature type="transmembrane region" description="Helical" evidence="1">
    <location>
        <begin position="119"/>
        <end position="141"/>
    </location>
</feature>
<sequence length="170" mass="19056">MVIFHFIGAFSGTIGKRACNAGADDPTVTKVLYAITAILNFVTIVSGIFVTIVGHKNLGLWIESFSNKEFLDPKDQEEFKAKKHKETQRSFLYPLSTLLTLSTEVVLCIWMIFSMPPPAIYIVNSIMLGFKGILTLFTFLIDPTAQQALKHTYKKLRGTHTGEELELKDI</sequence>
<keyword evidence="1" id="KW-1133">Transmembrane helix</keyword>
<reference evidence="2 3" key="1">
    <citation type="journal article" date="2015" name="Genome Biol. Evol.">
        <title>Phylogenomic analyses indicate that early fungi evolved digesting cell walls of algal ancestors of land plants.</title>
        <authorList>
            <person name="Chang Y."/>
            <person name="Wang S."/>
            <person name="Sekimoto S."/>
            <person name="Aerts A.L."/>
            <person name="Choi C."/>
            <person name="Clum A."/>
            <person name="LaButti K.M."/>
            <person name="Lindquist E.A."/>
            <person name="Yee Ngan C."/>
            <person name="Ohm R.A."/>
            <person name="Salamov A.A."/>
            <person name="Grigoriev I.V."/>
            <person name="Spatafora J.W."/>
            <person name="Berbee M.L."/>
        </authorList>
    </citation>
    <scope>NUCLEOTIDE SEQUENCE [LARGE SCALE GENOMIC DNA]</scope>
    <source>
        <strain evidence="2 3">NRRL 28638</strain>
    </source>
</reference>
<proteinExistence type="predicted"/>
<gene>
    <name evidence="2" type="ORF">CONCODRAFT_5272</name>
</gene>
<accession>A0A137PAB3</accession>
<dbReference type="Proteomes" id="UP000070444">
    <property type="component" value="Unassembled WGS sequence"/>
</dbReference>
<evidence type="ECO:0000313" key="2">
    <source>
        <dbReference type="EMBL" id="KXN71947.1"/>
    </source>
</evidence>
<dbReference type="EMBL" id="KQ964463">
    <property type="protein sequence ID" value="KXN71947.1"/>
    <property type="molecule type" value="Genomic_DNA"/>
</dbReference>
<name>A0A137PAB3_CONC2</name>